<dbReference type="Pfam" id="PF09594">
    <property type="entry name" value="GT87"/>
    <property type="match status" value="1"/>
</dbReference>
<keyword evidence="3" id="KW-0808">Transferase</keyword>
<reference evidence="9" key="1">
    <citation type="journal article" date="2021" name="Nat. Microbiol.">
        <title>Cocultivation of an ultrasmall environmental parasitic bacterium with lytic ability against bacteria associated with wastewater foams.</title>
        <authorList>
            <person name="Batinovic S."/>
            <person name="Rose J.J.A."/>
            <person name="Ratcliffe J."/>
            <person name="Seviour R.J."/>
            <person name="Petrovski S."/>
        </authorList>
    </citation>
    <scope>NUCLEOTIDE SEQUENCE</scope>
    <source>
        <strain evidence="9">CON9</strain>
    </source>
</reference>
<feature type="transmembrane region" description="Helical" evidence="8">
    <location>
        <begin position="276"/>
        <end position="292"/>
    </location>
</feature>
<feature type="transmembrane region" description="Helical" evidence="8">
    <location>
        <begin position="130"/>
        <end position="148"/>
    </location>
</feature>
<feature type="transmembrane region" description="Helical" evidence="8">
    <location>
        <begin position="57"/>
        <end position="73"/>
    </location>
</feature>
<evidence type="ECO:0000256" key="3">
    <source>
        <dbReference type="ARBA" id="ARBA00022679"/>
    </source>
</evidence>
<feature type="transmembrane region" description="Helical" evidence="8">
    <location>
        <begin position="160"/>
        <end position="179"/>
    </location>
</feature>
<evidence type="ECO:0000256" key="4">
    <source>
        <dbReference type="ARBA" id="ARBA00022692"/>
    </source>
</evidence>
<organism evidence="9 10">
    <name type="scientific">Gordonia pseudamarae</name>
    <dbReference type="NCBI Taxonomy" id="2831662"/>
    <lineage>
        <taxon>Bacteria</taxon>
        <taxon>Bacillati</taxon>
        <taxon>Actinomycetota</taxon>
        <taxon>Actinomycetes</taxon>
        <taxon>Mycobacteriales</taxon>
        <taxon>Gordoniaceae</taxon>
        <taxon>Gordonia</taxon>
    </lineage>
</organism>
<dbReference type="Proteomes" id="UP001059836">
    <property type="component" value="Chromosome"/>
</dbReference>
<evidence type="ECO:0000256" key="5">
    <source>
        <dbReference type="ARBA" id="ARBA00022989"/>
    </source>
</evidence>
<proteinExistence type="inferred from homology"/>
<keyword evidence="10" id="KW-1185">Reference proteome</keyword>
<keyword evidence="5 8" id="KW-1133">Transmembrane helix</keyword>
<protein>
    <submittedName>
        <fullName evidence="9">DUF2029 domain-containing protein</fullName>
    </submittedName>
</protein>
<feature type="transmembrane region" description="Helical" evidence="8">
    <location>
        <begin position="249"/>
        <end position="269"/>
    </location>
</feature>
<dbReference type="EMBL" id="CP045809">
    <property type="protein sequence ID" value="QHN37739.1"/>
    <property type="molecule type" value="Genomic_DNA"/>
</dbReference>
<feature type="transmembrane region" description="Helical" evidence="8">
    <location>
        <begin position="376"/>
        <end position="394"/>
    </location>
</feature>
<feature type="transmembrane region" description="Helical" evidence="8">
    <location>
        <begin position="298"/>
        <end position="315"/>
    </location>
</feature>
<accession>A0ABX6IR92</accession>
<feature type="transmembrane region" description="Helical" evidence="8">
    <location>
        <begin position="80"/>
        <end position="101"/>
    </location>
</feature>
<dbReference type="InterPro" id="IPR018584">
    <property type="entry name" value="GT87"/>
</dbReference>
<gene>
    <name evidence="9" type="ORF">GII31_20700</name>
</gene>
<keyword evidence="6 8" id="KW-0472">Membrane</keyword>
<evidence type="ECO:0000256" key="1">
    <source>
        <dbReference type="ARBA" id="ARBA00004651"/>
    </source>
</evidence>
<comment type="subcellular location">
    <subcellularLocation>
        <location evidence="1">Cell membrane</location>
        <topology evidence="1">Multi-pass membrane protein</topology>
    </subcellularLocation>
</comment>
<evidence type="ECO:0000313" key="9">
    <source>
        <dbReference type="EMBL" id="QHN37739.1"/>
    </source>
</evidence>
<feature type="transmembrane region" description="Helical" evidence="8">
    <location>
        <begin position="322"/>
        <end position="339"/>
    </location>
</feature>
<feature type="transmembrane region" description="Helical" evidence="8">
    <location>
        <begin position="186"/>
        <end position="204"/>
    </location>
</feature>
<evidence type="ECO:0000256" key="2">
    <source>
        <dbReference type="ARBA" id="ARBA00022475"/>
    </source>
</evidence>
<evidence type="ECO:0000256" key="7">
    <source>
        <dbReference type="ARBA" id="ARBA00024033"/>
    </source>
</evidence>
<sequence>MLALAALWLQDVIVPYSMPFWGLFDNQLDLDVYRAGAQTVLDGKKLYDVKLLGQMDYTYAPISIPFFIPFALMSFDEARIVWSVGILVALYLVIMLSFRSLGRPPSWRLRTIAVSLVAIVMLLEPVRTTIWYGQINVFLMLLILVDLTRDDDSRLRGVGTGLAAGIKMTPLIFGLYLVIVGRWRAVAGLAAGFVGSIVLGFVIMPKAALKFWTARIFDSNRVGSPQSVGNQSLRGWLANITDTDTPSTTIWLVLVLAASGIGMYAAYLAHHRGNELLALTMVGMTGCAVSPMSWGHHWVWFVPLTVIGVDLLLRADTSTRRRLLVAAGLVAMLLAAFSWRTHYDHAIWFVLRSVPDGYMIGLFFKTGIGWLQWFTIFPYGPIFAVSAVATIIVYRPVRVGPDTPERSGVGGRR</sequence>
<feature type="transmembrane region" description="Helical" evidence="8">
    <location>
        <begin position="107"/>
        <end position="123"/>
    </location>
</feature>
<name>A0ABX6IR92_9ACTN</name>
<comment type="similarity">
    <text evidence="7">Belongs to the glycosyltransferase 87 family.</text>
</comment>
<evidence type="ECO:0000256" key="6">
    <source>
        <dbReference type="ARBA" id="ARBA00023136"/>
    </source>
</evidence>
<keyword evidence="2" id="KW-1003">Cell membrane</keyword>
<keyword evidence="4 8" id="KW-0812">Transmembrane</keyword>
<evidence type="ECO:0000256" key="8">
    <source>
        <dbReference type="SAM" id="Phobius"/>
    </source>
</evidence>
<evidence type="ECO:0000313" key="10">
    <source>
        <dbReference type="Proteomes" id="UP001059836"/>
    </source>
</evidence>